<accession>A0ABD5Q7J7</accession>
<sequence>MPGADLVQYLRDRVGNALRGVIRYHQGTADVLYLRDDVREVRLQSQIDRMLSRLEPESHSAEEEAFPFGDLYVTVRRFEKAIIMHFPTGNNRGVAVSLEPETAHNLNTFTTECLQQIHDE</sequence>
<protein>
    <submittedName>
        <fullName evidence="1">Uncharacterized protein</fullName>
    </submittedName>
</protein>
<comment type="caution">
    <text evidence="1">The sequence shown here is derived from an EMBL/GenBank/DDBJ whole genome shotgun (WGS) entry which is preliminary data.</text>
</comment>
<dbReference type="Proteomes" id="UP001595945">
    <property type="component" value="Unassembled WGS sequence"/>
</dbReference>
<reference evidence="1 2" key="1">
    <citation type="journal article" date="2019" name="Int. J. Syst. Evol. Microbiol.">
        <title>The Global Catalogue of Microorganisms (GCM) 10K type strain sequencing project: providing services to taxonomists for standard genome sequencing and annotation.</title>
        <authorList>
            <consortium name="The Broad Institute Genomics Platform"/>
            <consortium name="The Broad Institute Genome Sequencing Center for Infectious Disease"/>
            <person name="Wu L."/>
            <person name="Ma J."/>
        </authorList>
    </citation>
    <scope>NUCLEOTIDE SEQUENCE [LARGE SCALE GENOMIC DNA]</scope>
    <source>
        <strain evidence="1 2">XZYJ18</strain>
    </source>
</reference>
<evidence type="ECO:0000313" key="2">
    <source>
        <dbReference type="Proteomes" id="UP001595945"/>
    </source>
</evidence>
<dbReference type="GeneID" id="73047992"/>
<gene>
    <name evidence="1" type="ORF">ACFO9K_20195</name>
</gene>
<dbReference type="InterPro" id="IPR055944">
    <property type="entry name" value="DUF7522"/>
</dbReference>
<dbReference type="AlphaFoldDB" id="A0ABD5Q7J7"/>
<proteinExistence type="predicted"/>
<keyword evidence="2" id="KW-1185">Reference proteome</keyword>
<dbReference type="EMBL" id="JBHSHT010000003">
    <property type="protein sequence ID" value="MFC4826585.1"/>
    <property type="molecule type" value="Genomic_DNA"/>
</dbReference>
<organism evidence="1 2">
    <name type="scientific">Halorussus aquaticus</name>
    <dbReference type="NCBI Taxonomy" id="2953748"/>
    <lineage>
        <taxon>Archaea</taxon>
        <taxon>Methanobacteriati</taxon>
        <taxon>Methanobacteriota</taxon>
        <taxon>Stenosarchaea group</taxon>
        <taxon>Halobacteria</taxon>
        <taxon>Halobacteriales</taxon>
        <taxon>Haladaptataceae</taxon>
        <taxon>Halorussus</taxon>
    </lineage>
</organism>
<evidence type="ECO:0000313" key="1">
    <source>
        <dbReference type="EMBL" id="MFC4826585.1"/>
    </source>
</evidence>
<dbReference type="RefSeq" id="WP_254270796.1">
    <property type="nucleotide sequence ID" value="NZ_CP100403.1"/>
</dbReference>
<name>A0ABD5Q7J7_9EURY</name>
<dbReference type="Pfam" id="PF24366">
    <property type="entry name" value="DUF7522"/>
    <property type="match status" value="1"/>
</dbReference>